<comment type="caution">
    <text evidence="1">The sequence shown here is derived from an EMBL/GenBank/DDBJ whole genome shotgun (WGS) entry which is preliminary data.</text>
</comment>
<dbReference type="GeneID" id="64633666"/>
<dbReference type="OrthoDB" id="5415522at2759"/>
<evidence type="ECO:0000313" key="2">
    <source>
        <dbReference type="Proteomes" id="UP000807769"/>
    </source>
</evidence>
<proteinExistence type="predicted"/>
<dbReference type="Proteomes" id="UP000807769">
    <property type="component" value="Unassembled WGS sequence"/>
</dbReference>
<gene>
    <name evidence="1" type="ORF">BJ212DRAFT_1478042</name>
</gene>
<keyword evidence="2" id="KW-1185">Reference proteome</keyword>
<dbReference type="EMBL" id="JABBWG010000007">
    <property type="protein sequence ID" value="KAG1820946.1"/>
    <property type="molecule type" value="Genomic_DNA"/>
</dbReference>
<protein>
    <submittedName>
        <fullName evidence="1">Uncharacterized protein</fullName>
    </submittedName>
</protein>
<organism evidence="1 2">
    <name type="scientific">Suillus subaureus</name>
    <dbReference type="NCBI Taxonomy" id="48587"/>
    <lineage>
        <taxon>Eukaryota</taxon>
        <taxon>Fungi</taxon>
        <taxon>Dikarya</taxon>
        <taxon>Basidiomycota</taxon>
        <taxon>Agaricomycotina</taxon>
        <taxon>Agaricomycetes</taxon>
        <taxon>Agaricomycetidae</taxon>
        <taxon>Boletales</taxon>
        <taxon>Suillineae</taxon>
        <taxon>Suillaceae</taxon>
        <taxon>Suillus</taxon>
    </lineage>
</organism>
<name>A0A9P7JGB0_9AGAM</name>
<dbReference type="AlphaFoldDB" id="A0A9P7JGB0"/>
<dbReference type="RefSeq" id="XP_041196013.1">
    <property type="nucleotide sequence ID" value="XM_041339650.1"/>
</dbReference>
<sequence length="74" mass="8614">MTDRDYVVTGHGTNKEGNHWCTRDYGSRGTGHHYSNQFRRLLYYENPNGSKYYENADGKATFTTPDDHIVKLQK</sequence>
<reference evidence="1" key="1">
    <citation type="journal article" date="2020" name="New Phytol.">
        <title>Comparative genomics reveals dynamic genome evolution in host specialist ectomycorrhizal fungi.</title>
        <authorList>
            <person name="Lofgren L.A."/>
            <person name="Nguyen N.H."/>
            <person name="Vilgalys R."/>
            <person name="Ruytinx J."/>
            <person name="Liao H.L."/>
            <person name="Branco S."/>
            <person name="Kuo A."/>
            <person name="LaButti K."/>
            <person name="Lipzen A."/>
            <person name="Andreopoulos W."/>
            <person name="Pangilinan J."/>
            <person name="Riley R."/>
            <person name="Hundley H."/>
            <person name="Na H."/>
            <person name="Barry K."/>
            <person name="Grigoriev I.V."/>
            <person name="Stajich J.E."/>
            <person name="Kennedy P.G."/>
        </authorList>
    </citation>
    <scope>NUCLEOTIDE SEQUENCE</scope>
    <source>
        <strain evidence="1">MN1</strain>
    </source>
</reference>
<evidence type="ECO:0000313" key="1">
    <source>
        <dbReference type="EMBL" id="KAG1820946.1"/>
    </source>
</evidence>
<accession>A0A9P7JGB0</accession>